<reference evidence="2 3" key="1">
    <citation type="submission" date="2016-10" db="EMBL/GenBank/DDBJ databases">
        <authorList>
            <person name="de Groot N.N."/>
        </authorList>
    </citation>
    <scope>NUCLEOTIDE SEQUENCE [LARGE SCALE GENOMIC DNA]</scope>
    <source>
        <strain evidence="2 3">CPCC 100156</strain>
    </source>
</reference>
<proteinExistence type="predicted"/>
<dbReference type="InterPro" id="IPR004322">
    <property type="entry name" value="Plasmid_replicase_bac"/>
</dbReference>
<sequence>MLDSTSPVEPTLTHSRNGGRQRQQSGDGLAFCGDHREWTIRVRLAELMAGNDTTLAARSLATEFAPDLAPLADFVIPRLPRMVLCSDTLHTSHPSSVRMRLSQAINVAYISFNTTDFTNALTFDLDHENVDLVVTEFMRLLHSVDAAAPWPMIVRTSLTGRAHVTWFLKSPVFTGERARDKPIQLLTAVRIGLTEALQADPTFTNRLTKNPFAINNWSNVWCVNRGGGYPIELNALRRALTQYEHETGRKIRLPRLSFRNSHSMLVPPRDQERGKRLFDAARFVIYALGTSDVKIIREIVEQQAAAIGSPATPRQQTTIARSIAQYMGACSRRGRPQRKGHPRPNRGILRLDETNLSRPERQRLGALHTASKRRTATEATLATSLLALLAAGTIITQPILAEAANVKLRQVQRLWKTDVVPFQSINSATMRKAALRCLSGNESFGAHKLSSQNQELMSVSPAVLAQLSRVKAREQKHQQAAEAKIVRHEVAVLRGFADRCQKRGSKPAPLPAVSMTSHTAVAEALVTAKLAFQDAKRRKKARMNSKLSQLRRVIRLEELASLAITATSRSDAWRAFNSRKEGIEEEIRISEKRSVADGWSNPTYWRRLRSSIFSAEYRAWQQILTRIWPPPVRSFPLLDRIRES</sequence>
<dbReference type="EMBL" id="FMZX01000015">
    <property type="protein sequence ID" value="SDD97281.1"/>
    <property type="molecule type" value="Genomic_DNA"/>
</dbReference>
<feature type="region of interest" description="Disordered" evidence="1">
    <location>
        <begin position="1"/>
        <end position="28"/>
    </location>
</feature>
<evidence type="ECO:0000256" key="1">
    <source>
        <dbReference type="SAM" id="MobiDB-lite"/>
    </source>
</evidence>
<evidence type="ECO:0000313" key="3">
    <source>
        <dbReference type="Proteomes" id="UP000198925"/>
    </source>
</evidence>
<gene>
    <name evidence="2" type="ORF">SAMN04487779_1015114</name>
</gene>
<dbReference type="AlphaFoldDB" id="A0A1G6Z427"/>
<protein>
    <submittedName>
        <fullName evidence="2">Replicase family protein</fullName>
    </submittedName>
</protein>
<feature type="compositionally biased region" description="Polar residues" evidence="1">
    <location>
        <begin position="1"/>
        <end position="26"/>
    </location>
</feature>
<accession>A0A1G6Z427</accession>
<keyword evidence="3" id="KW-1185">Reference proteome</keyword>
<dbReference type="Pfam" id="PF03090">
    <property type="entry name" value="Replicase"/>
    <property type="match status" value="1"/>
</dbReference>
<evidence type="ECO:0000313" key="2">
    <source>
        <dbReference type="EMBL" id="SDD97281.1"/>
    </source>
</evidence>
<dbReference type="Proteomes" id="UP000198925">
    <property type="component" value="Unassembled WGS sequence"/>
</dbReference>
<organism evidence="2 3">
    <name type="scientific">Belnapia rosea</name>
    <dbReference type="NCBI Taxonomy" id="938405"/>
    <lineage>
        <taxon>Bacteria</taxon>
        <taxon>Pseudomonadati</taxon>
        <taxon>Pseudomonadota</taxon>
        <taxon>Alphaproteobacteria</taxon>
        <taxon>Acetobacterales</taxon>
        <taxon>Roseomonadaceae</taxon>
        <taxon>Belnapia</taxon>
    </lineage>
</organism>
<name>A0A1G6Z427_9PROT</name>